<dbReference type="Proteomes" id="UP000799424">
    <property type="component" value="Unassembled WGS sequence"/>
</dbReference>
<dbReference type="InterPro" id="IPR048401">
    <property type="entry name" value="SLS1_C"/>
</dbReference>
<dbReference type="Pfam" id="PF20776">
    <property type="entry name" value="SLS1_N"/>
    <property type="match status" value="1"/>
</dbReference>
<proteinExistence type="predicted"/>
<feature type="region of interest" description="Disordered" evidence="1">
    <location>
        <begin position="443"/>
        <end position="475"/>
    </location>
</feature>
<dbReference type="InterPro" id="IPR048400">
    <property type="entry name" value="SLS1_N"/>
</dbReference>
<dbReference type="PANTHER" id="PTHR37919">
    <property type="entry name" value="PROTEIN CBG05606"/>
    <property type="match status" value="1"/>
</dbReference>
<feature type="region of interest" description="Disordered" evidence="1">
    <location>
        <begin position="820"/>
        <end position="850"/>
    </location>
</feature>
<keyword evidence="6" id="KW-1185">Reference proteome</keyword>
<dbReference type="PANTHER" id="PTHR37919:SF2">
    <property type="entry name" value="EXPERA DOMAIN-CONTAINING PROTEIN"/>
    <property type="match status" value="1"/>
</dbReference>
<organism evidence="5 6">
    <name type="scientific">Ophiobolus disseminans</name>
    <dbReference type="NCBI Taxonomy" id="1469910"/>
    <lineage>
        <taxon>Eukaryota</taxon>
        <taxon>Fungi</taxon>
        <taxon>Dikarya</taxon>
        <taxon>Ascomycota</taxon>
        <taxon>Pezizomycotina</taxon>
        <taxon>Dothideomycetes</taxon>
        <taxon>Pleosporomycetidae</taxon>
        <taxon>Pleosporales</taxon>
        <taxon>Pleosporineae</taxon>
        <taxon>Phaeosphaeriaceae</taxon>
        <taxon>Ophiobolus</taxon>
    </lineage>
</organism>
<evidence type="ECO:0000259" key="4">
    <source>
        <dbReference type="Pfam" id="PF20778"/>
    </source>
</evidence>
<evidence type="ECO:0000256" key="1">
    <source>
        <dbReference type="SAM" id="MobiDB-lite"/>
    </source>
</evidence>
<evidence type="ECO:0000313" key="6">
    <source>
        <dbReference type="Proteomes" id="UP000799424"/>
    </source>
</evidence>
<feature type="region of interest" description="Disordered" evidence="1">
    <location>
        <begin position="925"/>
        <end position="951"/>
    </location>
</feature>
<evidence type="ECO:0000259" key="3">
    <source>
        <dbReference type="Pfam" id="PF20776"/>
    </source>
</evidence>
<feature type="domain" description="SLS1 C-terminal" evidence="4">
    <location>
        <begin position="446"/>
        <end position="795"/>
    </location>
</feature>
<dbReference type="InterPro" id="IPR032741">
    <property type="entry name" value="Sls1_KH-1"/>
</dbReference>
<accession>A0A6A6ZUN9</accession>
<dbReference type="EMBL" id="MU006229">
    <property type="protein sequence ID" value="KAF2824791.1"/>
    <property type="molecule type" value="Genomic_DNA"/>
</dbReference>
<sequence>MLAPRASSAFVCFRCELQLARRRLPAYAGRPSHANFSASARRHDGADELAALEPPTAGLRIRKQVAPIDRMRKRKGKIIHERSAHLDGLKTLGDDAKILVLREVEDDDSKPTEPVEEPEPAEPIVVPDMIATIQQERESPTPADIHDRLQSLRPETSAEPGESHFVTTAVFVKLTQDITQAFNLTQLAKYYSAAKNIQHGSYNKKLLDSLKVGSKSFVTRTEWQPGLRPIQRRLPGTDVTTRPRRAPVSKQLLVDRIMRDLWQLVPLEEIEAPGDIELSLKPWQFALLKAGDETILDKVGKERKARLEIYEPHSVLRITADKSTAEYAANDIQEALKNTEVKKLQLKPWIPCLDQDKVPEDRKLAALYTKEDFATVASLTRTSIQRMDNDNTLVIRGLGKSATAEAERTLLRLLPLKDSTLYTIDTQKLQSKATANLVPTSVDQTSLDHKHRGTKLGRYSFPRSKRSQPDSVDELVSKAPRKYDLTGTFSGSKTRVATTIKGLRQTQDQATTPAEGFSNKDNGYWVTRPEYKLSAEIGQALFPLLPETPSERPKAGLLPKQRPVFIPDTPGLMSLFTSANFQDSRVESGPAPYFQALSRTDSPSLHYDFVPSPDQGDFKPDQTFPSLHIQMRTSRTGGKAALHKLSLGFQQHIHDALIPEQVADLRFVRYGRLRFKTTHRHPHVMEWTKAVSENIASGERLTAPSLSIEIPKWTIPGQPADAKGMRHVTYLFSGVEFRQAVSGTFLNQNVTYSTTQSGKLGARGGGLSMYYLGVGPSPKVLFQDQENLESFVRKSFSLVHAVTQAAAQVQPALKMLRPRAEGSERKIRRAAEENERNANRLAEEGGKKVESKEEGAVRVVSGTPALDANAAVVETQASFDTNIKDTPAEKMQELKEVEHLDSPNPADSQIADVITPTEDEVRIVESQAVEDQSTKQDEASDGPSKASKAAM</sequence>
<dbReference type="OrthoDB" id="5392646at2759"/>
<name>A0A6A6ZUN9_9PLEO</name>
<dbReference type="GO" id="GO:0005743">
    <property type="term" value="C:mitochondrial inner membrane"/>
    <property type="evidence" value="ECO:0007669"/>
    <property type="project" value="InterPro"/>
</dbReference>
<feature type="domain" description="SLS1 N-terminal" evidence="3">
    <location>
        <begin position="139"/>
        <end position="264"/>
    </location>
</feature>
<reference evidence="5" key="1">
    <citation type="journal article" date="2020" name="Stud. Mycol.">
        <title>101 Dothideomycetes genomes: a test case for predicting lifestyles and emergence of pathogens.</title>
        <authorList>
            <person name="Haridas S."/>
            <person name="Albert R."/>
            <person name="Binder M."/>
            <person name="Bloem J."/>
            <person name="Labutti K."/>
            <person name="Salamov A."/>
            <person name="Andreopoulos B."/>
            <person name="Baker S."/>
            <person name="Barry K."/>
            <person name="Bills G."/>
            <person name="Bluhm B."/>
            <person name="Cannon C."/>
            <person name="Castanera R."/>
            <person name="Culley D."/>
            <person name="Daum C."/>
            <person name="Ezra D."/>
            <person name="Gonzalez J."/>
            <person name="Henrissat B."/>
            <person name="Kuo A."/>
            <person name="Liang C."/>
            <person name="Lipzen A."/>
            <person name="Lutzoni F."/>
            <person name="Magnuson J."/>
            <person name="Mondo S."/>
            <person name="Nolan M."/>
            <person name="Ohm R."/>
            <person name="Pangilinan J."/>
            <person name="Park H.-J."/>
            <person name="Ramirez L."/>
            <person name="Alfaro M."/>
            <person name="Sun H."/>
            <person name="Tritt A."/>
            <person name="Yoshinaga Y."/>
            <person name="Zwiers L.-H."/>
            <person name="Turgeon B."/>
            <person name="Goodwin S."/>
            <person name="Spatafora J."/>
            <person name="Crous P."/>
            <person name="Grigoriev I."/>
        </authorList>
    </citation>
    <scope>NUCLEOTIDE SEQUENCE</scope>
    <source>
        <strain evidence="5">CBS 113818</strain>
    </source>
</reference>
<dbReference type="Pfam" id="PF14611">
    <property type="entry name" value="KH_SLS1_1"/>
    <property type="match status" value="1"/>
</dbReference>
<evidence type="ECO:0008006" key="7">
    <source>
        <dbReference type="Google" id="ProtNLM"/>
    </source>
</evidence>
<protein>
    <recommendedName>
        <fullName evidence="7">Mitochondrial inner-membrane-bound regulator-domain-containing protein</fullName>
    </recommendedName>
</protein>
<feature type="domain" description="SLS1 first KH" evidence="2">
    <location>
        <begin position="273"/>
        <end position="339"/>
    </location>
</feature>
<dbReference type="AlphaFoldDB" id="A0A6A6ZUN9"/>
<evidence type="ECO:0000259" key="2">
    <source>
        <dbReference type="Pfam" id="PF14611"/>
    </source>
</evidence>
<evidence type="ECO:0000313" key="5">
    <source>
        <dbReference type="EMBL" id="KAF2824791.1"/>
    </source>
</evidence>
<gene>
    <name evidence="5" type="ORF">CC86DRAFT_353360</name>
</gene>
<dbReference type="Pfam" id="PF20778">
    <property type="entry name" value="SLS1_C"/>
    <property type="match status" value="1"/>
</dbReference>